<dbReference type="RefSeq" id="WP_126573187.1">
    <property type="nucleotide sequence ID" value="NZ_RXZH01000002.1"/>
</dbReference>
<comment type="caution">
    <text evidence="1">The sequence shown here is derived from an EMBL/GenBank/DDBJ whole genome shotgun (WGS) entry which is preliminary data.</text>
</comment>
<reference evidence="1 2" key="1">
    <citation type="submission" date="2018-12" db="EMBL/GenBank/DDBJ databases">
        <title>Vibrio sp. isolated from China Sea.</title>
        <authorList>
            <person name="Li Y."/>
        </authorList>
    </citation>
    <scope>NUCLEOTIDE SEQUENCE [LARGE SCALE GENOMIC DNA]</scope>
    <source>
        <strain evidence="1 2">BEI207</strain>
    </source>
</reference>
<evidence type="ECO:0000313" key="2">
    <source>
        <dbReference type="Proteomes" id="UP000268973"/>
    </source>
</evidence>
<gene>
    <name evidence="1" type="primary">tssK</name>
    <name evidence="1" type="ORF">EJ063_06315</name>
</gene>
<keyword evidence="2" id="KW-1185">Reference proteome</keyword>
<dbReference type="EMBL" id="RXZH01000002">
    <property type="protein sequence ID" value="RTZ16414.1"/>
    <property type="molecule type" value="Genomic_DNA"/>
</dbReference>
<accession>A0A432CZJ9</accession>
<dbReference type="InterPro" id="IPR010263">
    <property type="entry name" value="T6SS_TssK"/>
</dbReference>
<proteinExistence type="predicted"/>
<dbReference type="NCBIfam" id="TIGR03353">
    <property type="entry name" value="VI_chp_4"/>
    <property type="match status" value="1"/>
</dbReference>
<name>A0A432CZJ9_9VIBR</name>
<organism evidence="1 2">
    <name type="scientific">Vibrio aquaticus</name>
    <dbReference type="NCBI Taxonomy" id="2496559"/>
    <lineage>
        <taxon>Bacteria</taxon>
        <taxon>Pseudomonadati</taxon>
        <taxon>Pseudomonadota</taxon>
        <taxon>Gammaproteobacteria</taxon>
        <taxon>Vibrionales</taxon>
        <taxon>Vibrionaceae</taxon>
        <taxon>Vibrio</taxon>
    </lineage>
</organism>
<dbReference type="Proteomes" id="UP000268973">
    <property type="component" value="Unassembled WGS sequence"/>
</dbReference>
<dbReference type="PANTHER" id="PTHR35566:SF1">
    <property type="entry name" value="TYPE VI SECRETION SYSTEM BASEPLATE COMPONENT TSSK1"/>
    <property type="match status" value="1"/>
</dbReference>
<dbReference type="AlphaFoldDB" id="A0A432CZJ9"/>
<protein>
    <submittedName>
        <fullName evidence="1">Type VI secretion system baseplate subunit TssK</fullName>
    </submittedName>
</protein>
<evidence type="ECO:0000313" key="1">
    <source>
        <dbReference type="EMBL" id="RTZ16414.1"/>
    </source>
</evidence>
<dbReference type="OrthoDB" id="9775333at2"/>
<dbReference type="Pfam" id="PF05936">
    <property type="entry name" value="T6SS_VasE"/>
    <property type="match status" value="1"/>
</dbReference>
<sequence>MFSRNRVIWNEGLFIKPQHFQQQQRYTEYFVDERISSVSRYLYGVSEFSFNPEYLSFGRIAVERAVGIMPDGAVFRIPQEEMLPDALEIEDASLANQLVYLAVPLRSESLREVNWPESQGTGRYDSQRLEVRDVHTLQGDMTTIDVSPFKVQLMLEKEDRSAFTSIAVGRILEKRPDGSVVMDSDFIPCHVNVVGNQALHRFINEMSGLMRERAKNIAQRISSPSQGGVADVSDFMLLQALNRLQPQVQHLAELRSLHPERLFECLSTIAGELATFTDESRMPPKMVSYNHDMPTESFWPLIRHLRQALSVVLEPRAVAIQLDKRKYGLMVAPIQDPQLMESADFIIAVKARMPMDELRRQFTQQTKVSSVEKIRELISLQLPGVPLVALPVVPRQLPYHAGYLYYQLDKTSSAWQQLSNSSGFALHIAAAFEELELQFWAIRSQ</sequence>
<dbReference type="PANTHER" id="PTHR35566">
    <property type="entry name" value="BLR3599 PROTEIN"/>
    <property type="match status" value="1"/>
</dbReference>